<reference evidence="8" key="1">
    <citation type="submission" date="2017-02" db="UniProtKB">
        <authorList>
            <consortium name="WormBaseParasite"/>
        </authorList>
    </citation>
    <scope>IDENTIFICATION</scope>
</reference>
<dbReference type="GO" id="GO:0030686">
    <property type="term" value="C:90S preribosome"/>
    <property type="evidence" value="ECO:0007669"/>
    <property type="project" value="TreeGrafter"/>
</dbReference>
<feature type="domain" description="Kri1-like C-terminal" evidence="6">
    <location>
        <begin position="266"/>
        <end position="353"/>
    </location>
</feature>
<dbReference type="PANTHER" id="PTHR14490:SF5">
    <property type="entry name" value="PROTEIN KRI1 HOMOLOG"/>
    <property type="match status" value="1"/>
</dbReference>
<evidence type="ECO:0000259" key="6">
    <source>
        <dbReference type="Pfam" id="PF12936"/>
    </source>
</evidence>
<feature type="coiled-coil region" evidence="3">
    <location>
        <begin position="110"/>
        <end position="148"/>
    </location>
</feature>
<feature type="compositionally biased region" description="Acidic residues" evidence="4">
    <location>
        <begin position="196"/>
        <end position="206"/>
    </location>
</feature>
<dbReference type="AlphaFoldDB" id="A0A0N5ASF9"/>
<feature type="compositionally biased region" description="Basic and acidic residues" evidence="4">
    <location>
        <begin position="214"/>
        <end position="225"/>
    </location>
</feature>
<proteinExistence type="inferred from homology"/>
<name>A0A0N5ASF9_9BILA</name>
<accession>A0A0N5ASF9</accession>
<evidence type="ECO:0000256" key="2">
    <source>
        <dbReference type="ARBA" id="ARBA00017294"/>
    </source>
</evidence>
<dbReference type="InterPro" id="IPR024626">
    <property type="entry name" value="Kri1-like_C"/>
</dbReference>
<dbReference type="WBParaSite" id="SMUV_0000772201-mRNA-1">
    <property type="protein sequence ID" value="SMUV_0000772201-mRNA-1"/>
    <property type="gene ID" value="SMUV_0000772201"/>
</dbReference>
<evidence type="ECO:0000256" key="4">
    <source>
        <dbReference type="SAM" id="MobiDB-lite"/>
    </source>
</evidence>
<protein>
    <recommendedName>
        <fullName evidence="2">Protein KRI1 homolog</fullName>
    </recommendedName>
</protein>
<dbReference type="Pfam" id="PF05178">
    <property type="entry name" value="Kri1"/>
    <property type="match status" value="1"/>
</dbReference>
<feature type="region of interest" description="Disordered" evidence="4">
    <location>
        <begin position="182"/>
        <end position="245"/>
    </location>
</feature>
<keyword evidence="5" id="KW-0732">Signal</keyword>
<dbReference type="Proteomes" id="UP000046393">
    <property type="component" value="Unplaced"/>
</dbReference>
<sequence>MIIFFKLICIFLLQKGLKEIWHDDKKLNSEEKFLRDFLLERKYEIDSNPSTPYEDLGVITDDEEMEREQEFEHKFNFRFEEPDKDFIKQYPRTVSESLRKDDGKRKEKRLMRKQRKCAEKQAKKNEIRELKALKKKEIEAKLEKLKKLAGDELNVNIEDVEGDFDPVAYDRRMAELFNKEYYENADENEDKPSFSDDSDVSDEENVNLDFSNEQENKNDASESKVNHSAKGNGESSKGPTTRRKKRNAKFWNAVAKEKPLFDPNEKTFEEYYNEYYALDYEDILGDTITRFKYRNVPANSFGLTNEEILKLDDKQLNAWASLKKVTAYRTDREEKYDIMAYAKKALDEEKKKRILNANYNKRKKRKHDNGVAGVDDNRLLAYGVNPKKIRNKIKYGSSKVEKK</sequence>
<comment type="similarity">
    <text evidence="1">Belongs to the KRI1 family.</text>
</comment>
<dbReference type="GO" id="GO:0005730">
    <property type="term" value="C:nucleolus"/>
    <property type="evidence" value="ECO:0007669"/>
    <property type="project" value="TreeGrafter"/>
</dbReference>
<keyword evidence="3" id="KW-0175">Coiled coil</keyword>
<evidence type="ECO:0000256" key="3">
    <source>
        <dbReference type="SAM" id="Coils"/>
    </source>
</evidence>
<dbReference type="Pfam" id="PF12936">
    <property type="entry name" value="Kri1_C"/>
    <property type="match status" value="1"/>
</dbReference>
<evidence type="ECO:0000256" key="5">
    <source>
        <dbReference type="SAM" id="SignalP"/>
    </source>
</evidence>
<feature type="chain" id="PRO_5005893574" description="Protein KRI1 homolog" evidence="5">
    <location>
        <begin position="19"/>
        <end position="403"/>
    </location>
</feature>
<keyword evidence="7" id="KW-1185">Reference proteome</keyword>
<evidence type="ECO:0000256" key="1">
    <source>
        <dbReference type="ARBA" id="ARBA00007473"/>
    </source>
</evidence>
<feature type="signal peptide" evidence="5">
    <location>
        <begin position="1"/>
        <end position="18"/>
    </location>
</feature>
<dbReference type="STRING" id="451379.A0A0N5ASF9"/>
<dbReference type="InterPro" id="IPR018034">
    <property type="entry name" value="Kri1"/>
</dbReference>
<evidence type="ECO:0000313" key="7">
    <source>
        <dbReference type="Proteomes" id="UP000046393"/>
    </source>
</evidence>
<dbReference type="PANTHER" id="PTHR14490">
    <property type="entry name" value="ZINC FINGER, ZZ TYPE"/>
    <property type="match status" value="1"/>
</dbReference>
<evidence type="ECO:0000313" key="8">
    <source>
        <dbReference type="WBParaSite" id="SMUV_0000772201-mRNA-1"/>
    </source>
</evidence>
<organism evidence="7 8">
    <name type="scientific">Syphacia muris</name>
    <dbReference type="NCBI Taxonomy" id="451379"/>
    <lineage>
        <taxon>Eukaryota</taxon>
        <taxon>Metazoa</taxon>
        <taxon>Ecdysozoa</taxon>
        <taxon>Nematoda</taxon>
        <taxon>Chromadorea</taxon>
        <taxon>Rhabditida</taxon>
        <taxon>Spirurina</taxon>
        <taxon>Oxyuridomorpha</taxon>
        <taxon>Oxyuroidea</taxon>
        <taxon>Oxyuridae</taxon>
        <taxon>Syphacia</taxon>
    </lineage>
</organism>
<dbReference type="GO" id="GO:0000447">
    <property type="term" value="P:endonucleolytic cleavage in ITS1 to separate SSU-rRNA from 5.8S rRNA and LSU-rRNA from tricistronic rRNA transcript (SSU-rRNA, 5.8S rRNA, LSU-rRNA)"/>
    <property type="evidence" value="ECO:0007669"/>
    <property type="project" value="TreeGrafter"/>
</dbReference>